<evidence type="ECO:0000256" key="1">
    <source>
        <dbReference type="ARBA" id="ARBA00004429"/>
    </source>
</evidence>
<evidence type="ECO:0000256" key="4">
    <source>
        <dbReference type="ARBA" id="ARBA00022475"/>
    </source>
</evidence>
<feature type="transmembrane region" description="Helical" evidence="9">
    <location>
        <begin position="140"/>
        <end position="167"/>
    </location>
</feature>
<feature type="transmembrane region" description="Helical" evidence="9">
    <location>
        <begin position="34"/>
        <end position="57"/>
    </location>
</feature>
<feature type="transmembrane region" description="Helical" evidence="9">
    <location>
        <begin position="114"/>
        <end position="134"/>
    </location>
</feature>
<reference evidence="11" key="1">
    <citation type="journal article" date="2018" name="Antonie Van Leeuwenhoek">
        <title>Proteinivorax hydrogeniformans sp. nov., an anaerobic, haloalkaliphilic bacterium fermenting proteinaceous compounds with high hydrogen production.</title>
        <authorList>
            <person name="Boltyanskaya Y."/>
            <person name="Detkova E."/>
            <person name="Pimenov N."/>
            <person name="Kevbrin V."/>
        </authorList>
    </citation>
    <scope>NUCLEOTIDE SEQUENCE</scope>
    <source>
        <strain evidence="11">Z-710</strain>
    </source>
</reference>
<feature type="domain" description="ABC transmembrane type-2" evidence="10">
    <location>
        <begin position="32"/>
        <end position="250"/>
    </location>
</feature>
<evidence type="ECO:0000256" key="9">
    <source>
        <dbReference type="RuleBase" id="RU361157"/>
    </source>
</evidence>
<dbReference type="InterPro" id="IPR047817">
    <property type="entry name" value="ABC2_TM_bact-type"/>
</dbReference>
<dbReference type="GO" id="GO:0015920">
    <property type="term" value="P:lipopolysaccharide transport"/>
    <property type="evidence" value="ECO:0007669"/>
    <property type="project" value="TreeGrafter"/>
</dbReference>
<dbReference type="RefSeq" id="WP_353894457.1">
    <property type="nucleotide sequence ID" value="NZ_CP159485.1"/>
</dbReference>
<keyword evidence="3 9" id="KW-0813">Transport</keyword>
<comment type="subcellular location">
    <subcellularLocation>
        <location evidence="1">Cell inner membrane</location>
        <topology evidence="1">Multi-pass membrane protein</topology>
    </subcellularLocation>
    <subcellularLocation>
        <location evidence="9">Cell membrane</location>
        <topology evidence="9">Multi-pass membrane protein</topology>
    </subcellularLocation>
</comment>
<dbReference type="PROSITE" id="PS51012">
    <property type="entry name" value="ABC_TM2"/>
    <property type="match status" value="1"/>
</dbReference>
<sequence length="258" mass="29562">MKKYIDSIIQRKDLLSYLIISGLKSKHRNTFLGYFWWLLDPLLSVFVYYFLVVIVLGRGGPDYPAFLVIGLVVFRWLKSTVSGSAKSISSKSGIITQVYLPKAILPIGESITQLINFIFGLAVIAVFLLFYGIIPGVEVIWLPFIILVQLLFHMAISLFMGYVCVFIRDIENIITHLMRIMRYASPVIWEADMLPEGYEWIGTINPFSHLLNAYRNVLMYGELPNFTQLIILGLGSMAVIAFMLYFYNKNEHKIIKVL</sequence>
<gene>
    <name evidence="11" type="ORF">PRVXH_001262</name>
</gene>
<dbReference type="Pfam" id="PF01061">
    <property type="entry name" value="ABC2_membrane"/>
    <property type="match status" value="1"/>
</dbReference>
<dbReference type="EMBL" id="CP159485">
    <property type="protein sequence ID" value="XCI29910.1"/>
    <property type="molecule type" value="Genomic_DNA"/>
</dbReference>
<evidence type="ECO:0000256" key="6">
    <source>
        <dbReference type="ARBA" id="ARBA00022692"/>
    </source>
</evidence>
<comment type="similarity">
    <text evidence="2 9">Belongs to the ABC-2 integral membrane protein family.</text>
</comment>
<keyword evidence="4 9" id="KW-1003">Cell membrane</keyword>
<accession>A0AAU8HX35</accession>
<keyword evidence="8 9" id="KW-0472">Membrane</keyword>
<evidence type="ECO:0000256" key="2">
    <source>
        <dbReference type="ARBA" id="ARBA00007783"/>
    </source>
</evidence>
<evidence type="ECO:0000256" key="3">
    <source>
        <dbReference type="ARBA" id="ARBA00022448"/>
    </source>
</evidence>
<dbReference type="AlphaFoldDB" id="A0AAU8HX35"/>
<evidence type="ECO:0000259" key="10">
    <source>
        <dbReference type="PROSITE" id="PS51012"/>
    </source>
</evidence>
<comment type="caution">
    <text evidence="9">Lacks conserved residue(s) required for the propagation of feature annotation.</text>
</comment>
<dbReference type="PANTHER" id="PTHR30413">
    <property type="entry name" value="INNER MEMBRANE TRANSPORT PERMEASE"/>
    <property type="match status" value="1"/>
</dbReference>
<dbReference type="PANTHER" id="PTHR30413:SF8">
    <property type="entry name" value="TRANSPORT PERMEASE PROTEIN"/>
    <property type="match status" value="1"/>
</dbReference>
<keyword evidence="5" id="KW-0997">Cell inner membrane</keyword>
<reference evidence="11" key="2">
    <citation type="submission" date="2024-06" db="EMBL/GenBank/DDBJ databases">
        <authorList>
            <person name="Petrova K.O."/>
            <person name="Toshchakov S.V."/>
            <person name="Boltjanskaja Y.V."/>
            <person name="Kevbrin V.V."/>
        </authorList>
    </citation>
    <scope>NUCLEOTIDE SEQUENCE</scope>
    <source>
        <strain evidence="11">Z-710</strain>
    </source>
</reference>
<name>A0AAU8HX35_9FIRM</name>
<keyword evidence="6 9" id="KW-0812">Transmembrane</keyword>
<evidence type="ECO:0000313" key="11">
    <source>
        <dbReference type="EMBL" id="XCI29910.1"/>
    </source>
</evidence>
<keyword evidence="7 9" id="KW-1133">Transmembrane helix</keyword>
<dbReference type="GO" id="GO:0140359">
    <property type="term" value="F:ABC-type transporter activity"/>
    <property type="evidence" value="ECO:0007669"/>
    <property type="project" value="InterPro"/>
</dbReference>
<protein>
    <recommendedName>
        <fullName evidence="9">Transport permease protein</fullName>
    </recommendedName>
</protein>
<proteinExistence type="inferred from homology"/>
<feature type="transmembrane region" description="Helical" evidence="9">
    <location>
        <begin position="229"/>
        <end position="247"/>
    </location>
</feature>
<evidence type="ECO:0000256" key="5">
    <source>
        <dbReference type="ARBA" id="ARBA00022519"/>
    </source>
</evidence>
<dbReference type="GO" id="GO:0005886">
    <property type="term" value="C:plasma membrane"/>
    <property type="evidence" value="ECO:0007669"/>
    <property type="project" value="UniProtKB-SubCell"/>
</dbReference>
<evidence type="ECO:0000256" key="7">
    <source>
        <dbReference type="ARBA" id="ARBA00022989"/>
    </source>
</evidence>
<organism evidence="11">
    <name type="scientific">Proteinivorax hydrogeniformans</name>
    <dbReference type="NCBI Taxonomy" id="1826727"/>
    <lineage>
        <taxon>Bacteria</taxon>
        <taxon>Bacillati</taxon>
        <taxon>Bacillota</taxon>
        <taxon>Clostridia</taxon>
        <taxon>Eubacteriales</taxon>
        <taxon>Proteinivoracaceae</taxon>
        <taxon>Proteinivorax</taxon>
    </lineage>
</organism>
<evidence type="ECO:0000256" key="8">
    <source>
        <dbReference type="ARBA" id="ARBA00023136"/>
    </source>
</evidence>
<dbReference type="InterPro" id="IPR013525">
    <property type="entry name" value="ABC2_TM"/>
</dbReference>